<reference evidence="3" key="1">
    <citation type="submission" date="2019-02" db="EMBL/GenBank/DDBJ databases">
        <title>Draft genome sequence of Enterococcus sp. Gos25-1.</title>
        <authorList>
            <person name="Tanaka N."/>
            <person name="Shiwa Y."/>
            <person name="Fujita N."/>
        </authorList>
    </citation>
    <scope>NUCLEOTIDE SEQUENCE [LARGE SCALE GENOMIC DNA]</scope>
    <source>
        <strain evidence="3">Gos25-1</strain>
    </source>
</reference>
<dbReference type="PROSITE" id="PS50902">
    <property type="entry name" value="FLAVODOXIN_LIKE"/>
    <property type="match status" value="1"/>
</dbReference>
<accession>A0A4P5P9T6</accession>
<dbReference type="SUPFAM" id="SSF52218">
    <property type="entry name" value="Flavoproteins"/>
    <property type="match status" value="1"/>
</dbReference>
<dbReference type="AlphaFoldDB" id="A0A4P5P9T6"/>
<sequence length="163" mass="17743">MKFAVIYYSVSGNTKSMAEEIAEGIRIAGEEARLFSIEENVDPAYLEQCKGILFGTPTYVATSHWKMIEWLNHTSGINLSGKLGGCFATAHYAQGGGDTAILSMIGVLLVKGMLIYSGGAAFGQPFIHHGPIALDAVGTHFEDSREMFRIFGERFANKALELF</sequence>
<protein>
    <submittedName>
        <fullName evidence="2">Flavodoxin</fullName>
    </submittedName>
</protein>
<dbReference type="InterPro" id="IPR029039">
    <property type="entry name" value="Flavoprotein-like_sf"/>
</dbReference>
<feature type="domain" description="Flavodoxin-like" evidence="1">
    <location>
        <begin position="3"/>
        <end position="156"/>
    </location>
</feature>
<dbReference type="Proteomes" id="UP000290567">
    <property type="component" value="Unassembled WGS sequence"/>
</dbReference>
<gene>
    <name evidence="2" type="ORF">NRIC_01430</name>
</gene>
<dbReference type="InterPro" id="IPR008254">
    <property type="entry name" value="Flavodoxin/NO_synth"/>
</dbReference>
<dbReference type="Pfam" id="PF00258">
    <property type="entry name" value="Flavodoxin_1"/>
    <property type="match status" value="1"/>
</dbReference>
<proteinExistence type="predicted"/>
<dbReference type="OrthoDB" id="9790745at2"/>
<dbReference type="EMBL" id="BJCC01000001">
    <property type="protein sequence ID" value="GCF92252.1"/>
    <property type="molecule type" value="Genomic_DNA"/>
</dbReference>
<evidence type="ECO:0000313" key="3">
    <source>
        <dbReference type="Proteomes" id="UP000290567"/>
    </source>
</evidence>
<organism evidence="2 3">
    <name type="scientific">Enterococcus florum</name>
    <dbReference type="NCBI Taxonomy" id="2480627"/>
    <lineage>
        <taxon>Bacteria</taxon>
        <taxon>Bacillati</taxon>
        <taxon>Bacillota</taxon>
        <taxon>Bacilli</taxon>
        <taxon>Lactobacillales</taxon>
        <taxon>Enterococcaceae</taxon>
        <taxon>Enterococcus</taxon>
    </lineage>
</organism>
<dbReference type="GO" id="GO:0010181">
    <property type="term" value="F:FMN binding"/>
    <property type="evidence" value="ECO:0007669"/>
    <property type="project" value="InterPro"/>
</dbReference>
<dbReference type="Gene3D" id="3.40.50.360">
    <property type="match status" value="1"/>
</dbReference>
<evidence type="ECO:0000259" key="1">
    <source>
        <dbReference type="PROSITE" id="PS50902"/>
    </source>
</evidence>
<keyword evidence="3" id="KW-1185">Reference proteome</keyword>
<evidence type="ECO:0000313" key="2">
    <source>
        <dbReference type="EMBL" id="GCF92252.1"/>
    </source>
</evidence>
<comment type="caution">
    <text evidence="2">The sequence shown here is derived from an EMBL/GenBank/DDBJ whole genome shotgun (WGS) entry which is preliminary data.</text>
</comment>
<dbReference type="GO" id="GO:0016651">
    <property type="term" value="F:oxidoreductase activity, acting on NAD(P)H"/>
    <property type="evidence" value="ECO:0007669"/>
    <property type="project" value="UniProtKB-ARBA"/>
</dbReference>
<dbReference type="RefSeq" id="WP_146620770.1">
    <property type="nucleotide sequence ID" value="NZ_BJCC01000001.1"/>
</dbReference>
<name>A0A4P5P9T6_9ENTE</name>